<keyword evidence="3" id="KW-0812">Transmembrane</keyword>
<protein>
    <submittedName>
        <fullName evidence="5">LytR family transcriptional attenuator</fullName>
    </submittedName>
</protein>
<dbReference type="PANTHER" id="PTHR33392:SF6">
    <property type="entry name" value="POLYISOPRENYL-TEICHOIC ACID--PEPTIDOGLYCAN TEICHOIC ACID TRANSFERASE TAGU"/>
    <property type="match status" value="1"/>
</dbReference>
<keyword evidence="3" id="KW-0472">Membrane</keyword>
<dbReference type="Pfam" id="PF03816">
    <property type="entry name" value="LytR_cpsA_psr"/>
    <property type="match status" value="1"/>
</dbReference>
<dbReference type="InterPro" id="IPR050922">
    <property type="entry name" value="LytR/CpsA/Psr_CW_biosynth"/>
</dbReference>
<dbReference type="NCBIfam" id="TIGR00350">
    <property type="entry name" value="lytR_cpsA_psr"/>
    <property type="match status" value="1"/>
</dbReference>
<evidence type="ECO:0000313" key="6">
    <source>
        <dbReference type="Proteomes" id="UP000243528"/>
    </source>
</evidence>
<dbReference type="EMBL" id="PYGE01000008">
    <property type="protein sequence ID" value="PSL03126.1"/>
    <property type="molecule type" value="Genomic_DNA"/>
</dbReference>
<feature type="domain" description="Cell envelope-related transcriptional attenuator" evidence="4">
    <location>
        <begin position="186"/>
        <end position="329"/>
    </location>
</feature>
<evidence type="ECO:0000259" key="4">
    <source>
        <dbReference type="Pfam" id="PF03816"/>
    </source>
</evidence>
<evidence type="ECO:0000256" key="2">
    <source>
        <dbReference type="SAM" id="MobiDB-lite"/>
    </source>
</evidence>
<sequence length="420" mass="44638">MMTRPDGPDAPPPPPGEDEHGVQVRRTTYRSGHVPGVSYRGGQAHSPREDDTPVPPAQDAAAASPRGTSVMPSDDGTDAGAGAPPAEPPPRRRGGDEPPKKPKRRRSGFVRFLRWLLIILLVIVIALLVLAWYVWGRIDKVDAIPDDHGDARSDGQVILLVGSDSREELSEGEQSELGTGDASGQRTDTIMLLHVPGDGARPALISVPRDSLVDIPDEGENRVNAAFAFGGAPLLVETLEQNTGVAIDDYVQIGFGGFAEIVDALGGVEMCLDEPVQDEKAHIDLPAGCQQLEGAQALGYARARHFDGGSDLGRVERQRELISSISDKALSAGTLLNPLELARTSLAGGDALVLDEDTGPFDMLNFVRAIGAVSSGSGDTLTVPLGRVGNTVDWDEEQAGRLWTALRDGTDIPQELLEEE</sequence>
<gene>
    <name evidence="5" type="ORF">CLV30_10838</name>
</gene>
<evidence type="ECO:0000256" key="1">
    <source>
        <dbReference type="ARBA" id="ARBA00006068"/>
    </source>
</evidence>
<feature type="region of interest" description="Disordered" evidence="2">
    <location>
        <begin position="165"/>
        <end position="184"/>
    </location>
</feature>
<evidence type="ECO:0000313" key="5">
    <source>
        <dbReference type="EMBL" id="PSL03126.1"/>
    </source>
</evidence>
<comment type="similarity">
    <text evidence="1">Belongs to the LytR/CpsA/Psr (LCP) family.</text>
</comment>
<feature type="region of interest" description="Disordered" evidence="2">
    <location>
        <begin position="1"/>
        <end position="104"/>
    </location>
</feature>
<dbReference type="PANTHER" id="PTHR33392">
    <property type="entry name" value="POLYISOPRENYL-TEICHOIC ACID--PEPTIDOGLYCAN TEICHOIC ACID TRANSFERASE TAGU"/>
    <property type="match status" value="1"/>
</dbReference>
<dbReference type="Gene3D" id="3.40.630.190">
    <property type="entry name" value="LCP protein"/>
    <property type="match status" value="1"/>
</dbReference>
<organism evidence="5 6">
    <name type="scientific">Haloactinopolyspora alba</name>
    <dbReference type="NCBI Taxonomy" id="648780"/>
    <lineage>
        <taxon>Bacteria</taxon>
        <taxon>Bacillati</taxon>
        <taxon>Actinomycetota</taxon>
        <taxon>Actinomycetes</taxon>
        <taxon>Jiangellales</taxon>
        <taxon>Jiangellaceae</taxon>
        <taxon>Haloactinopolyspora</taxon>
    </lineage>
</organism>
<reference evidence="5 6" key="1">
    <citation type="submission" date="2018-03" db="EMBL/GenBank/DDBJ databases">
        <title>Genomic Encyclopedia of Archaeal and Bacterial Type Strains, Phase II (KMG-II): from individual species to whole genera.</title>
        <authorList>
            <person name="Goeker M."/>
        </authorList>
    </citation>
    <scope>NUCLEOTIDE SEQUENCE [LARGE SCALE GENOMIC DNA]</scope>
    <source>
        <strain evidence="5 6">DSM 45211</strain>
    </source>
</reference>
<evidence type="ECO:0000256" key="3">
    <source>
        <dbReference type="SAM" id="Phobius"/>
    </source>
</evidence>
<feature type="transmembrane region" description="Helical" evidence="3">
    <location>
        <begin position="112"/>
        <end position="135"/>
    </location>
</feature>
<name>A0A2P8E0X0_9ACTN</name>
<dbReference type="InterPro" id="IPR004474">
    <property type="entry name" value="LytR_CpsA_psr"/>
</dbReference>
<accession>A0A2P8E0X0</accession>
<keyword evidence="3" id="KW-1133">Transmembrane helix</keyword>
<dbReference type="AlphaFoldDB" id="A0A2P8E0X0"/>
<proteinExistence type="inferred from homology"/>
<dbReference type="Proteomes" id="UP000243528">
    <property type="component" value="Unassembled WGS sequence"/>
</dbReference>
<feature type="compositionally biased region" description="Low complexity" evidence="2">
    <location>
        <begin position="72"/>
        <end position="84"/>
    </location>
</feature>
<feature type="compositionally biased region" description="Basic and acidic residues" evidence="2">
    <location>
        <begin position="89"/>
        <end position="100"/>
    </location>
</feature>
<comment type="caution">
    <text evidence="5">The sequence shown here is derived from an EMBL/GenBank/DDBJ whole genome shotgun (WGS) entry which is preliminary data.</text>
</comment>
<keyword evidence="6" id="KW-1185">Reference proteome</keyword>